<keyword evidence="4" id="KW-0804">Transcription</keyword>
<feature type="domain" description="RNA polymerase sigma-70 region 2" evidence="5">
    <location>
        <begin position="30"/>
        <end position="94"/>
    </location>
</feature>
<dbReference type="InterPro" id="IPR013249">
    <property type="entry name" value="RNA_pol_sigma70_r4_t2"/>
</dbReference>
<dbReference type="GO" id="GO:0003677">
    <property type="term" value="F:DNA binding"/>
    <property type="evidence" value="ECO:0007669"/>
    <property type="project" value="InterPro"/>
</dbReference>
<sequence>MDLKTKKSVVSPEFNFHHLSQEEWLIQIMDMYQDKVVRLAYTYVKDRKLAEDLAQEVFVKCFIHKDNFRNESSVKTWVYSITINLCKDYLRSGWKKYIHVIDRFSKAKPSSALTPELSIVQKSEHEALSEEVLKLPLKYREVILLFYYKELKVNEISQILNKKEATVRTILQRGREMLRRKLEKGG</sequence>
<reference evidence="8" key="1">
    <citation type="submission" date="2016-01" db="EMBL/GenBank/DDBJ databases">
        <title>Draft genome of Chromobacterium sp. F49.</title>
        <authorList>
            <person name="Hong K.W."/>
        </authorList>
    </citation>
    <scope>NUCLEOTIDE SEQUENCE [LARGE SCALE GENOMIC DNA]</scope>
    <source>
        <strain evidence="8">P7IIIA</strain>
    </source>
</reference>
<proteinExistence type="inferred from homology"/>
<dbReference type="PANTHER" id="PTHR43133:SF60">
    <property type="entry name" value="RNA POLYMERASE SIGMA FACTOR SIGV"/>
    <property type="match status" value="1"/>
</dbReference>
<dbReference type="CDD" id="cd06171">
    <property type="entry name" value="Sigma70_r4"/>
    <property type="match status" value="1"/>
</dbReference>
<dbReference type="GO" id="GO:0006352">
    <property type="term" value="P:DNA-templated transcription initiation"/>
    <property type="evidence" value="ECO:0007669"/>
    <property type="project" value="InterPro"/>
</dbReference>
<keyword evidence="3" id="KW-0731">Sigma factor</keyword>
<organism evidence="7 8">
    <name type="scientific">Fictibacillus phosphorivorans</name>
    <dbReference type="NCBI Taxonomy" id="1221500"/>
    <lineage>
        <taxon>Bacteria</taxon>
        <taxon>Bacillati</taxon>
        <taxon>Bacillota</taxon>
        <taxon>Bacilli</taxon>
        <taxon>Bacillales</taxon>
        <taxon>Fictibacillaceae</taxon>
        <taxon>Fictibacillus</taxon>
    </lineage>
</organism>
<dbReference type="InterPro" id="IPR014284">
    <property type="entry name" value="RNA_pol_sigma-70_dom"/>
</dbReference>
<evidence type="ECO:0000259" key="5">
    <source>
        <dbReference type="Pfam" id="PF04542"/>
    </source>
</evidence>
<dbReference type="SUPFAM" id="SSF88946">
    <property type="entry name" value="Sigma2 domain of RNA polymerase sigma factors"/>
    <property type="match status" value="1"/>
</dbReference>
<evidence type="ECO:0000256" key="3">
    <source>
        <dbReference type="ARBA" id="ARBA00023082"/>
    </source>
</evidence>
<dbReference type="Gene3D" id="1.10.1740.10">
    <property type="match status" value="1"/>
</dbReference>
<accession>A0A163RZ25</accession>
<dbReference type="NCBIfam" id="TIGR02937">
    <property type="entry name" value="sigma70-ECF"/>
    <property type="match status" value="1"/>
</dbReference>
<evidence type="ECO:0000256" key="2">
    <source>
        <dbReference type="ARBA" id="ARBA00023015"/>
    </source>
</evidence>
<name>A0A163RZ25_9BACL</name>
<dbReference type="GO" id="GO:0016987">
    <property type="term" value="F:sigma factor activity"/>
    <property type="evidence" value="ECO:0007669"/>
    <property type="project" value="UniProtKB-KW"/>
</dbReference>
<dbReference type="InterPro" id="IPR013325">
    <property type="entry name" value="RNA_pol_sigma_r2"/>
</dbReference>
<dbReference type="InterPro" id="IPR039425">
    <property type="entry name" value="RNA_pol_sigma-70-like"/>
</dbReference>
<dbReference type="Pfam" id="PF04542">
    <property type="entry name" value="Sigma70_r2"/>
    <property type="match status" value="1"/>
</dbReference>
<dbReference type="InterPro" id="IPR036388">
    <property type="entry name" value="WH-like_DNA-bd_sf"/>
</dbReference>
<dbReference type="AlphaFoldDB" id="A0A163RZ25"/>
<dbReference type="SUPFAM" id="SSF88659">
    <property type="entry name" value="Sigma3 and sigma4 domains of RNA polymerase sigma factors"/>
    <property type="match status" value="1"/>
</dbReference>
<dbReference type="EMBL" id="LRFC01000008">
    <property type="protein sequence ID" value="KZE67802.1"/>
    <property type="molecule type" value="Genomic_DNA"/>
</dbReference>
<dbReference type="Pfam" id="PF08281">
    <property type="entry name" value="Sigma70_r4_2"/>
    <property type="match status" value="1"/>
</dbReference>
<dbReference type="Gene3D" id="1.10.10.10">
    <property type="entry name" value="Winged helix-like DNA-binding domain superfamily/Winged helix DNA-binding domain"/>
    <property type="match status" value="1"/>
</dbReference>
<comment type="similarity">
    <text evidence="1">Belongs to the sigma-70 factor family. ECF subfamily.</text>
</comment>
<keyword evidence="8" id="KW-1185">Reference proteome</keyword>
<dbReference type="InterPro" id="IPR007627">
    <property type="entry name" value="RNA_pol_sigma70_r2"/>
</dbReference>
<evidence type="ECO:0008006" key="9">
    <source>
        <dbReference type="Google" id="ProtNLM"/>
    </source>
</evidence>
<gene>
    <name evidence="7" type="ORF">AWM68_18725</name>
</gene>
<feature type="domain" description="RNA polymerase sigma factor 70 region 4 type 2" evidence="6">
    <location>
        <begin position="126"/>
        <end position="178"/>
    </location>
</feature>
<dbReference type="Proteomes" id="UP000076567">
    <property type="component" value="Unassembled WGS sequence"/>
</dbReference>
<evidence type="ECO:0000256" key="4">
    <source>
        <dbReference type="ARBA" id="ARBA00023163"/>
    </source>
</evidence>
<evidence type="ECO:0000313" key="7">
    <source>
        <dbReference type="EMBL" id="KZE67802.1"/>
    </source>
</evidence>
<keyword evidence="2" id="KW-0805">Transcription regulation</keyword>
<comment type="caution">
    <text evidence="7">The sequence shown here is derived from an EMBL/GenBank/DDBJ whole genome shotgun (WGS) entry which is preliminary data.</text>
</comment>
<evidence type="ECO:0000313" key="8">
    <source>
        <dbReference type="Proteomes" id="UP000076567"/>
    </source>
</evidence>
<protein>
    <recommendedName>
        <fullName evidence="9">Sigma-70 family RNA polymerase sigma factor</fullName>
    </recommendedName>
</protein>
<dbReference type="PANTHER" id="PTHR43133">
    <property type="entry name" value="RNA POLYMERASE ECF-TYPE SIGMA FACTO"/>
    <property type="match status" value="1"/>
</dbReference>
<evidence type="ECO:0000256" key="1">
    <source>
        <dbReference type="ARBA" id="ARBA00010641"/>
    </source>
</evidence>
<evidence type="ECO:0000259" key="6">
    <source>
        <dbReference type="Pfam" id="PF08281"/>
    </source>
</evidence>
<dbReference type="InterPro" id="IPR013324">
    <property type="entry name" value="RNA_pol_sigma_r3/r4-like"/>
</dbReference>